<dbReference type="AlphaFoldDB" id="A0A1Y1UK00"/>
<dbReference type="Proteomes" id="UP000193218">
    <property type="component" value="Unassembled WGS sequence"/>
</dbReference>
<comment type="caution">
    <text evidence="3">The sequence shown here is derived from an EMBL/GenBank/DDBJ whole genome shotgun (WGS) entry which is preliminary data.</text>
</comment>
<proteinExistence type="predicted"/>
<sequence>MDLFASSIDVFFLLLTLALIPASQWMTESHQPLDHGPPHTPLSSSFLKVRSTQSTPTASPLASPKPSSDLLQVPEIRLVPERPKGHKRKSVSFSLSSMEELHQSSAGGMDPKKRPPTPYVLGPSSPGKINDDDNQPGDGLPHGPMSPLAHSKHVVDPMGVEKKWLLP</sequence>
<reference evidence="3 4" key="1">
    <citation type="submission" date="2017-03" db="EMBL/GenBank/DDBJ databases">
        <title>Widespread Adenine N6-methylation of Active Genes in Fungi.</title>
        <authorList>
            <consortium name="DOE Joint Genome Institute"/>
            <person name="Mondo S.J."/>
            <person name="Dannebaum R.O."/>
            <person name="Kuo R.C."/>
            <person name="Louie K.B."/>
            <person name="Bewick A.J."/>
            <person name="Labutti K."/>
            <person name="Haridas S."/>
            <person name="Kuo A."/>
            <person name="Salamov A."/>
            <person name="Ahrendt S.R."/>
            <person name="Lau R."/>
            <person name="Bowen B.P."/>
            <person name="Lipzen A."/>
            <person name="Sullivan W."/>
            <person name="Andreopoulos W.B."/>
            <person name="Clum A."/>
            <person name="Lindquist E."/>
            <person name="Daum C."/>
            <person name="Northen T.R."/>
            <person name="Ramamoorthy G."/>
            <person name="Schmitz R.J."/>
            <person name="Gryganskyi A."/>
            <person name="Culley D."/>
            <person name="Magnuson J."/>
            <person name="James T.Y."/>
            <person name="O'Malley M.A."/>
            <person name="Stajich J.E."/>
            <person name="Spatafora J.W."/>
            <person name="Visel A."/>
            <person name="Grigoriev I.V."/>
        </authorList>
    </citation>
    <scope>NUCLEOTIDE SEQUENCE [LARGE SCALE GENOMIC DNA]</scope>
    <source>
        <strain evidence="3 4">NRRL Y-17943</strain>
    </source>
</reference>
<feature type="compositionally biased region" description="Basic and acidic residues" evidence="1">
    <location>
        <begin position="153"/>
        <end position="167"/>
    </location>
</feature>
<feature type="chain" id="PRO_5012982702" evidence="2">
    <location>
        <begin position="19"/>
        <end position="167"/>
    </location>
</feature>
<gene>
    <name evidence="3" type="ORF">BD324DRAFT_401837</name>
</gene>
<feature type="compositionally biased region" description="Polar residues" evidence="1">
    <location>
        <begin position="41"/>
        <end position="70"/>
    </location>
</feature>
<dbReference type="RefSeq" id="XP_021871811.1">
    <property type="nucleotide sequence ID" value="XM_022012685.1"/>
</dbReference>
<evidence type="ECO:0000313" key="4">
    <source>
        <dbReference type="Proteomes" id="UP000193218"/>
    </source>
</evidence>
<evidence type="ECO:0000256" key="2">
    <source>
        <dbReference type="SAM" id="SignalP"/>
    </source>
</evidence>
<evidence type="ECO:0000313" key="3">
    <source>
        <dbReference type="EMBL" id="ORX37824.1"/>
    </source>
</evidence>
<organism evidence="3 4">
    <name type="scientific">Kockovaella imperatae</name>
    <dbReference type="NCBI Taxonomy" id="4999"/>
    <lineage>
        <taxon>Eukaryota</taxon>
        <taxon>Fungi</taxon>
        <taxon>Dikarya</taxon>
        <taxon>Basidiomycota</taxon>
        <taxon>Agaricomycotina</taxon>
        <taxon>Tremellomycetes</taxon>
        <taxon>Tremellales</taxon>
        <taxon>Cuniculitremaceae</taxon>
        <taxon>Kockovaella</taxon>
    </lineage>
</organism>
<accession>A0A1Y1UK00</accession>
<feature type="region of interest" description="Disordered" evidence="1">
    <location>
        <begin position="28"/>
        <end position="167"/>
    </location>
</feature>
<protein>
    <submittedName>
        <fullName evidence="3">Uncharacterized protein</fullName>
    </submittedName>
</protein>
<keyword evidence="4" id="KW-1185">Reference proteome</keyword>
<keyword evidence="2" id="KW-0732">Signal</keyword>
<dbReference type="OrthoDB" id="2575763at2759"/>
<feature type="signal peptide" evidence="2">
    <location>
        <begin position="1"/>
        <end position="18"/>
    </location>
</feature>
<evidence type="ECO:0000256" key="1">
    <source>
        <dbReference type="SAM" id="MobiDB-lite"/>
    </source>
</evidence>
<dbReference type="InParanoid" id="A0A1Y1UK00"/>
<dbReference type="EMBL" id="NBSH01000005">
    <property type="protein sequence ID" value="ORX37824.1"/>
    <property type="molecule type" value="Genomic_DNA"/>
</dbReference>
<dbReference type="GeneID" id="33554493"/>
<name>A0A1Y1UK00_9TREE</name>